<protein>
    <submittedName>
        <fullName evidence="3">Unannotated protein</fullName>
    </submittedName>
</protein>
<evidence type="ECO:0000256" key="1">
    <source>
        <dbReference type="ARBA" id="ARBA00022801"/>
    </source>
</evidence>
<dbReference type="NCBIfam" id="NF006681">
    <property type="entry name" value="PRK09229.1-2"/>
    <property type="match status" value="1"/>
</dbReference>
<dbReference type="PANTHER" id="PTHR43794">
    <property type="entry name" value="AMINOHYDROLASE SSNA-RELATED"/>
    <property type="match status" value="1"/>
</dbReference>
<evidence type="ECO:0000313" key="3">
    <source>
        <dbReference type="EMBL" id="CAB4938207.1"/>
    </source>
</evidence>
<dbReference type="InterPro" id="IPR032466">
    <property type="entry name" value="Metal_Hydrolase"/>
</dbReference>
<name>A0A6J7J6C7_9ZZZZ</name>
<dbReference type="Gene3D" id="3.20.20.140">
    <property type="entry name" value="Metal-dependent hydrolases"/>
    <property type="match status" value="1"/>
</dbReference>
<dbReference type="GO" id="GO:0016810">
    <property type="term" value="F:hydrolase activity, acting on carbon-nitrogen (but not peptide) bonds"/>
    <property type="evidence" value="ECO:0007669"/>
    <property type="project" value="InterPro"/>
</dbReference>
<dbReference type="SUPFAM" id="SSF51338">
    <property type="entry name" value="Composite domain of metallo-dependent hydrolases"/>
    <property type="match status" value="1"/>
</dbReference>
<dbReference type="InterPro" id="IPR011059">
    <property type="entry name" value="Metal-dep_hydrolase_composite"/>
</dbReference>
<dbReference type="InterPro" id="IPR050287">
    <property type="entry name" value="MTA/SAH_deaminase"/>
</dbReference>
<dbReference type="AlphaFoldDB" id="A0A6J7J6C7"/>
<gene>
    <name evidence="3" type="ORF">UFOPK3772_00722</name>
</gene>
<dbReference type="NCBIfam" id="TIGR02022">
    <property type="entry name" value="hutF"/>
    <property type="match status" value="1"/>
</dbReference>
<keyword evidence="1" id="KW-0378">Hydrolase</keyword>
<evidence type="ECO:0000259" key="2">
    <source>
        <dbReference type="Pfam" id="PF01979"/>
    </source>
</evidence>
<dbReference type="EMBL" id="CAFBNE010000015">
    <property type="protein sequence ID" value="CAB4938207.1"/>
    <property type="molecule type" value="Genomic_DNA"/>
</dbReference>
<dbReference type="Gene3D" id="2.30.40.10">
    <property type="entry name" value="Urease, subunit C, domain 1"/>
    <property type="match status" value="1"/>
</dbReference>
<organism evidence="3">
    <name type="scientific">freshwater metagenome</name>
    <dbReference type="NCBI Taxonomy" id="449393"/>
    <lineage>
        <taxon>unclassified sequences</taxon>
        <taxon>metagenomes</taxon>
        <taxon>ecological metagenomes</taxon>
    </lineage>
</organism>
<reference evidence="3" key="1">
    <citation type="submission" date="2020-05" db="EMBL/GenBank/DDBJ databases">
        <authorList>
            <person name="Chiriac C."/>
            <person name="Salcher M."/>
            <person name="Ghai R."/>
            <person name="Kavagutti S V."/>
        </authorList>
    </citation>
    <scope>NUCLEOTIDE SEQUENCE</scope>
</reference>
<dbReference type="InterPro" id="IPR010252">
    <property type="entry name" value="HutF"/>
</dbReference>
<feature type="domain" description="Amidohydrolase-related" evidence="2">
    <location>
        <begin position="49"/>
        <end position="417"/>
    </location>
</feature>
<accession>A0A6J7J6C7</accession>
<dbReference type="Pfam" id="PF01979">
    <property type="entry name" value="Amidohydro_1"/>
    <property type="match status" value="1"/>
</dbReference>
<sequence length="447" mass="47725">MQVYRCSSAWIDGEVRNEVDITVDLAGRISGIDSYGTVRDSQVVLLPGIVLPGFANAHSHAFHRALRGRTHGDGGTFWTWRERMYEVASVLDPDLYFRLARAVFAEMALAGVTSVGEFHYVHHAPDGSAYDDPNAMGESLRHAARQAGIRLTLLDTCYLTGGLTDGGHTQLQPRQRRFGDGDASRWAERFGALTGDASTNIGAAIHSVRAVPRDQIPTVVRAAAGRPLHVHLSEQRAENEACEAAYGRSPTQVLSAAGALGPLTTAVHATHLSDDDIGLLGGSRTSSCFCPTTERDLADGIGPARELALAGSPLCLGSDQHAVIDLLEEARALEMHERLHHHERGRLQPAELITAMTTHGQASLGWPDAGRIEIGQRADLVAVRADTVRTAGSDPSQIVLSAFASDVDTVVVDGAIVVSGGSHRTQDVGAELVSVIGEVWDRVRSSA</sequence>
<dbReference type="PANTHER" id="PTHR43794:SF11">
    <property type="entry name" value="AMIDOHYDROLASE-RELATED DOMAIN-CONTAINING PROTEIN"/>
    <property type="match status" value="1"/>
</dbReference>
<proteinExistence type="predicted"/>
<dbReference type="InterPro" id="IPR006680">
    <property type="entry name" value="Amidohydro-rel"/>
</dbReference>
<dbReference type="SUPFAM" id="SSF51556">
    <property type="entry name" value="Metallo-dependent hydrolases"/>
    <property type="match status" value="1"/>
</dbReference>